<dbReference type="Pfam" id="PF01232">
    <property type="entry name" value="Mannitol_dh"/>
    <property type="match status" value="1"/>
</dbReference>
<dbReference type="RefSeq" id="WP_129188371.1">
    <property type="nucleotide sequence ID" value="NZ_CP035491.1"/>
</dbReference>
<dbReference type="InterPro" id="IPR000669">
    <property type="entry name" value="Mannitol_DH"/>
</dbReference>
<keyword evidence="1" id="KW-0560">Oxidoreductase</keyword>
<evidence type="ECO:0000313" key="5">
    <source>
        <dbReference type="EMBL" id="QAY72293.1"/>
    </source>
</evidence>
<keyword evidence="6" id="KW-1185">Reference proteome</keyword>
<dbReference type="OrthoDB" id="271711at2"/>
<comment type="catalytic activity">
    <reaction evidence="2">
        <text>D-mannitol 1-phosphate + NAD(+) = beta-D-fructose 6-phosphate + NADH + H(+)</text>
        <dbReference type="Rhea" id="RHEA:19661"/>
        <dbReference type="ChEBI" id="CHEBI:15378"/>
        <dbReference type="ChEBI" id="CHEBI:57540"/>
        <dbReference type="ChEBI" id="CHEBI:57634"/>
        <dbReference type="ChEBI" id="CHEBI:57945"/>
        <dbReference type="ChEBI" id="CHEBI:61381"/>
        <dbReference type="EC" id="1.1.1.17"/>
    </reaction>
</comment>
<dbReference type="InterPro" id="IPR013131">
    <property type="entry name" value="Mannitol_DH_N"/>
</dbReference>
<evidence type="ECO:0000259" key="3">
    <source>
        <dbReference type="Pfam" id="PF01232"/>
    </source>
</evidence>
<accession>A0A4P6FBD6</accession>
<evidence type="ECO:0000259" key="4">
    <source>
        <dbReference type="Pfam" id="PF08125"/>
    </source>
</evidence>
<dbReference type="PRINTS" id="PR00084">
    <property type="entry name" value="MTLDHDRGNASE"/>
</dbReference>
<dbReference type="SUPFAM" id="SSF51735">
    <property type="entry name" value="NAD(P)-binding Rossmann-fold domains"/>
    <property type="match status" value="1"/>
</dbReference>
<dbReference type="PANTHER" id="PTHR43362">
    <property type="entry name" value="MANNITOL DEHYDROGENASE DSF1-RELATED"/>
    <property type="match status" value="1"/>
</dbReference>
<feature type="domain" description="Mannitol dehydrogenase C-terminal" evidence="4">
    <location>
        <begin position="306"/>
        <end position="446"/>
    </location>
</feature>
<evidence type="ECO:0000256" key="2">
    <source>
        <dbReference type="ARBA" id="ARBA00048615"/>
    </source>
</evidence>
<dbReference type="AlphaFoldDB" id="A0A4P6FBD6"/>
<protein>
    <submittedName>
        <fullName evidence="5">Mannitol dehydrogenase family protein</fullName>
    </submittedName>
</protein>
<reference evidence="5 6" key="1">
    <citation type="submission" date="2019-01" db="EMBL/GenBank/DDBJ databases">
        <title>Genome sequencing of strain FW100M-8.</title>
        <authorList>
            <person name="Heo J."/>
            <person name="Kim S.-J."/>
            <person name="Kim J.-S."/>
            <person name="Hong S.-B."/>
            <person name="Kwon S.-W."/>
        </authorList>
    </citation>
    <scope>NUCLEOTIDE SEQUENCE [LARGE SCALE GENOMIC DNA]</scope>
    <source>
        <strain evidence="5 6">FW100M-8</strain>
    </source>
</reference>
<evidence type="ECO:0000313" key="6">
    <source>
        <dbReference type="Proteomes" id="UP000291259"/>
    </source>
</evidence>
<proteinExistence type="predicted"/>
<dbReference type="PANTHER" id="PTHR43362:SF1">
    <property type="entry name" value="MANNITOL DEHYDROGENASE 2-RELATED"/>
    <property type="match status" value="1"/>
</dbReference>
<dbReference type="Proteomes" id="UP000291259">
    <property type="component" value="Chromosome"/>
</dbReference>
<dbReference type="KEGG" id="agf:ET445_02020"/>
<dbReference type="InterPro" id="IPR013328">
    <property type="entry name" value="6PGD_dom2"/>
</dbReference>
<dbReference type="InterPro" id="IPR008927">
    <property type="entry name" value="6-PGluconate_DH-like_C_sf"/>
</dbReference>
<dbReference type="Pfam" id="PF08125">
    <property type="entry name" value="Mannitol_dh_C"/>
    <property type="match status" value="1"/>
</dbReference>
<dbReference type="InterPro" id="IPR036291">
    <property type="entry name" value="NAD(P)-bd_dom_sf"/>
</dbReference>
<feature type="domain" description="Mannitol dehydrogenase N-terminal" evidence="3">
    <location>
        <begin position="25"/>
        <end position="297"/>
    </location>
</feature>
<dbReference type="GO" id="GO:0008926">
    <property type="term" value="F:mannitol-1-phosphate 5-dehydrogenase activity"/>
    <property type="evidence" value="ECO:0007669"/>
    <property type="project" value="UniProtKB-EC"/>
</dbReference>
<dbReference type="Gene3D" id="1.10.1040.10">
    <property type="entry name" value="N-(1-d-carboxylethyl)-l-norvaline Dehydrogenase, domain 2"/>
    <property type="match status" value="1"/>
</dbReference>
<dbReference type="InterPro" id="IPR013118">
    <property type="entry name" value="Mannitol_DH_C"/>
</dbReference>
<name>A0A4P6FBD6_9MICO</name>
<dbReference type="Gene3D" id="3.40.50.720">
    <property type="entry name" value="NAD(P)-binding Rossmann-like Domain"/>
    <property type="match status" value="1"/>
</dbReference>
<gene>
    <name evidence="5" type="ORF">ET445_02020</name>
</gene>
<organism evidence="5 6">
    <name type="scientific">Agromyces protaetiae</name>
    <dbReference type="NCBI Taxonomy" id="2509455"/>
    <lineage>
        <taxon>Bacteria</taxon>
        <taxon>Bacillati</taxon>
        <taxon>Actinomycetota</taxon>
        <taxon>Actinomycetes</taxon>
        <taxon>Micrococcales</taxon>
        <taxon>Microbacteriaceae</taxon>
        <taxon>Agromyces</taxon>
    </lineage>
</organism>
<dbReference type="EMBL" id="CP035491">
    <property type="protein sequence ID" value="QAY72293.1"/>
    <property type="molecule type" value="Genomic_DNA"/>
</dbReference>
<dbReference type="InterPro" id="IPR050988">
    <property type="entry name" value="Mannitol_DH/Oxidoreductase"/>
</dbReference>
<evidence type="ECO:0000256" key="1">
    <source>
        <dbReference type="ARBA" id="ARBA00023002"/>
    </source>
</evidence>
<dbReference type="SUPFAM" id="SSF48179">
    <property type="entry name" value="6-phosphogluconate dehydrogenase C-terminal domain-like"/>
    <property type="match status" value="1"/>
</dbReference>
<sequence>MSARLTRRTEVPAGIGDDVRPARAGIVHLGVGAFHRAHQAVYTQEAMRASGDLRWGIVAATQRSATVAEQLRPQGGRYGVLTVDPDETRLDLVGVVLEVLTPAEDTEGIVRAIADPDVHVVTVTVTEKGYPQRPDGTLDLAADGIAADLAALAAEESGGPLGETPAGSMIGMLVRGLAERRRTHGAPVTVVSCDNLDGNGRVLERLVRNAVEAAFEASGPSGAADATGAAVALHAWLDTRTAFPSTMVDRIVPATTDAWREIAEPLLGARDEGLVVAEPTRYWVIEDRFAGPRPRWELAGARFVDDVEPFERAKLRMLNAAHSLIAYRGALAGYGTIAEAVADPEIAALARGYLLDEAAPTLAGFDGLDLSAYADEVLARFANPALGHTIEKVGADGSLKLPLRLLPVAADRLAAGRPPVVVAEAVAAWAAFLVARVDAGEPIADGRAAELAVIVASSQVGGSTDAPALAAGLLDLLGGAAAEHPAFRALVTERLADRLGALV</sequence>